<name>A0A2G5CBB7_AQUCA</name>
<accession>A0A2G5CBB7</accession>
<proteinExistence type="predicted"/>
<evidence type="ECO:0000313" key="2">
    <source>
        <dbReference type="EMBL" id="PIA28568.1"/>
    </source>
</evidence>
<keyword evidence="3" id="KW-1185">Reference proteome</keyword>
<reference evidence="2 3" key="1">
    <citation type="submission" date="2017-09" db="EMBL/GenBank/DDBJ databases">
        <title>WGS assembly of Aquilegia coerulea Goldsmith.</title>
        <authorList>
            <person name="Hodges S."/>
            <person name="Kramer E."/>
            <person name="Nordborg M."/>
            <person name="Tomkins J."/>
            <person name="Borevitz J."/>
            <person name="Derieg N."/>
            <person name="Yan J."/>
            <person name="Mihaltcheva S."/>
            <person name="Hayes R.D."/>
            <person name="Rokhsar D."/>
        </authorList>
    </citation>
    <scope>NUCLEOTIDE SEQUENCE [LARGE SCALE GENOMIC DNA]</scope>
    <source>
        <strain evidence="3">cv. Goldsmith</strain>
    </source>
</reference>
<keyword evidence="1" id="KW-0812">Transmembrane</keyword>
<dbReference type="AlphaFoldDB" id="A0A2G5CBB7"/>
<dbReference type="InParanoid" id="A0A2G5CBB7"/>
<feature type="transmembrane region" description="Helical" evidence="1">
    <location>
        <begin position="30"/>
        <end position="47"/>
    </location>
</feature>
<keyword evidence="1" id="KW-1133">Transmembrane helix</keyword>
<protein>
    <submittedName>
        <fullName evidence="2">Uncharacterized protein</fullName>
    </submittedName>
</protein>
<sequence length="77" mass="9519">MYEEIKFYYFLDWNLSVIFSINLSGKCFTFEHLLLIYLLCYIMVVLVPQEKTRKVNTRQLFFVLLFFRVFCKRILKM</sequence>
<evidence type="ECO:0000313" key="3">
    <source>
        <dbReference type="Proteomes" id="UP000230069"/>
    </source>
</evidence>
<dbReference type="EMBL" id="KZ305085">
    <property type="protein sequence ID" value="PIA28568.1"/>
    <property type="molecule type" value="Genomic_DNA"/>
</dbReference>
<evidence type="ECO:0000256" key="1">
    <source>
        <dbReference type="SAM" id="Phobius"/>
    </source>
</evidence>
<keyword evidence="1" id="KW-0472">Membrane</keyword>
<organism evidence="2 3">
    <name type="scientific">Aquilegia coerulea</name>
    <name type="common">Rocky mountain columbine</name>
    <dbReference type="NCBI Taxonomy" id="218851"/>
    <lineage>
        <taxon>Eukaryota</taxon>
        <taxon>Viridiplantae</taxon>
        <taxon>Streptophyta</taxon>
        <taxon>Embryophyta</taxon>
        <taxon>Tracheophyta</taxon>
        <taxon>Spermatophyta</taxon>
        <taxon>Magnoliopsida</taxon>
        <taxon>Ranunculales</taxon>
        <taxon>Ranunculaceae</taxon>
        <taxon>Thalictroideae</taxon>
        <taxon>Aquilegia</taxon>
    </lineage>
</organism>
<gene>
    <name evidence="2" type="ORF">AQUCO_06800017v1</name>
</gene>
<dbReference type="Proteomes" id="UP000230069">
    <property type="component" value="Unassembled WGS sequence"/>
</dbReference>